<evidence type="ECO:0000256" key="1">
    <source>
        <dbReference type="ARBA" id="ARBA00004141"/>
    </source>
</evidence>
<evidence type="ECO:0000256" key="9">
    <source>
        <dbReference type="ARBA" id="ARBA00023136"/>
    </source>
</evidence>
<proteinExistence type="inferred from homology"/>
<keyword evidence="10" id="KW-0325">Glycoprotein</keyword>
<dbReference type="PANTHER" id="PTHR11690:SF1">
    <property type="entry name" value="DEGENERIN LIKE"/>
    <property type="match status" value="1"/>
</dbReference>
<evidence type="ECO:0000256" key="5">
    <source>
        <dbReference type="ARBA" id="ARBA00022692"/>
    </source>
</evidence>
<evidence type="ECO:0000256" key="6">
    <source>
        <dbReference type="ARBA" id="ARBA00022989"/>
    </source>
</evidence>
<dbReference type="InterPro" id="IPR001873">
    <property type="entry name" value="ENaC"/>
</dbReference>
<evidence type="ECO:0000256" key="10">
    <source>
        <dbReference type="ARBA" id="ARBA00023180"/>
    </source>
</evidence>
<keyword evidence="11 13" id="KW-0739">Sodium transport</keyword>
<keyword evidence="5 13" id="KW-0812">Transmembrane</keyword>
<evidence type="ECO:0000313" key="15">
    <source>
        <dbReference type="Proteomes" id="UP001176961"/>
    </source>
</evidence>
<evidence type="ECO:0000256" key="3">
    <source>
        <dbReference type="ARBA" id="ARBA00022448"/>
    </source>
</evidence>
<reference evidence="14" key="1">
    <citation type="submission" date="2023-07" db="EMBL/GenBank/DDBJ databases">
        <authorList>
            <consortium name="CYATHOMIX"/>
        </authorList>
    </citation>
    <scope>NUCLEOTIDE SEQUENCE</scope>
    <source>
        <strain evidence="14">N/A</strain>
    </source>
</reference>
<keyword evidence="7" id="KW-0915">Sodium</keyword>
<evidence type="ECO:0000256" key="13">
    <source>
        <dbReference type="RuleBase" id="RU000679"/>
    </source>
</evidence>
<evidence type="ECO:0000256" key="4">
    <source>
        <dbReference type="ARBA" id="ARBA00022461"/>
    </source>
</evidence>
<keyword evidence="4 13" id="KW-0894">Sodium channel</keyword>
<dbReference type="Proteomes" id="UP001176961">
    <property type="component" value="Unassembled WGS sequence"/>
</dbReference>
<evidence type="ECO:0000256" key="2">
    <source>
        <dbReference type="ARBA" id="ARBA00007193"/>
    </source>
</evidence>
<keyword evidence="15" id="KW-1185">Reference proteome</keyword>
<protein>
    <submittedName>
        <fullName evidence="14">Uncharacterized protein</fullName>
    </submittedName>
</protein>
<name>A0AA36GZD7_CYLNA</name>
<keyword evidence="12 13" id="KW-0407">Ion channel</keyword>
<sequence length="326" mass="38041">MRSRLGELDEQLAGDVLLYLIAGSGLQYIKIEKWTLNYRSKLDNIFLAWRGNRTQQDMYHFVFVENGYTCYEVDFLCLVDDYYQKEYDEIGKLHIYLKQVTEARLIRNAINELVIYLGSSTVEIGPFPRIFLNYDHWNRFVFKQKRISMLNEKQCFASHNKGKKEKTACLVRKWIKKKVVNILNCTLPPFNEILPYLANITVCEPAKVAQSYEHITAPITEEFNCLPTCERIENQWSLQSSKIRGPSPRNYSYEVEASFGELQYEEYREIRLTTTLNFLSELGGQLGLFVGSSSLTYVQLLLSIAIYAYDLAKRTLLEHTVPMTRH</sequence>
<evidence type="ECO:0000313" key="14">
    <source>
        <dbReference type="EMBL" id="CAJ0601153.1"/>
    </source>
</evidence>
<evidence type="ECO:0000256" key="7">
    <source>
        <dbReference type="ARBA" id="ARBA00023053"/>
    </source>
</evidence>
<dbReference type="PANTHER" id="PTHR11690">
    <property type="entry name" value="AMILORIDE-SENSITIVE SODIUM CHANNEL-RELATED"/>
    <property type="match status" value="1"/>
</dbReference>
<dbReference type="GO" id="GO:0005886">
    <property type="term" value="C:plasma membrane"/>
    <property type="evidence" value="ECO:0007669"/>
    <property type="project" value="TreeGrafter"/>
</dbReference>
<accession>A0AA36GZD7</accession>
<gene>
    <name evidence="14" type="ORF">CYNAS_LOCUS13136</name>
</gene>
<dbReference type="GO" id="GO:0015280">
    <property type="term" value="F:ligand-gated sodium channel activity"/>
    <property type="evidence" value="ECO:0007669"/>
    <property type="project" value="TreeGrafter"/>
</dbReference>
<comment type="subcellular location">
    <subcellularLocation>
        <location evidence="1">Membrane</location>
        <topology evidence="1">Multi-pass membrane protein</topology>
    </subcellularLocation>
</comment>
<keyword evidence="9" id="KW-0472">Membrane</keyword>
<dbReference type="Pfam" id="PF00858">
    <property type="entry name" value="ASC"/>
    <property type="match status" value="1"/>
</dbReference>
<keyword evidence="6" id="KW-1133">Transmembrane helix</keyword>
<keyword evidence="3 13" id="KW-0813">Transport</keyword>
<dbReference type="AlphaFoldDB" id="A0AA36GZD7"/>
<evidence type="ECO:0000256" key="11">
    <source>
        <dbReference type="ARBA" id="ARBA00023201"/>
    </source>
</evidence>
<organism evidence="14 15">
    <name type="scientific">Cylicocyclus nassatus</name>
    <name type="common">Nematode worm</name>
    <dbReference type="NCBI Taxonomy" id="53992"/>
    <lineage>
        <taxon>Eukaryota</taxon>
        <taxon>Metazoa</taxon>
        <taxon>Ecdysozoa</taxon>
        <taxon>Nematoda</taxon>
        <taxon>Chromadorea</taxon>
        <taxon>Rhabditida</taxon>
        <taxon>Rhabditina</taxon>
        <taxon>Rhabditomorpha</taxon>
        <taxon>Strongyloidea</taxon>
        <taxon>Strongylidae</taxon>
        <taxon>Cylicocyclus</taxon>
    </lineage>
</organism>
<keyword evidence="8 13" id="KW-0406">Ion transport</keyword>
<evidence type="ECO:0000256" key="12">
    <source>
        <dbReference type="ARBA" id="ARBA00023303"/>
    </source>
</evidence>
<dbReference type="EMBL" id="CATQJL010000305">
    <property type="protein sequence ID" value="CAJ0601153.1"/>
    <property type="molecule type" value="Genomic_DNA"/>
</dbReference>
<comment type="similarity">
    <text evidence="2 13">Belongs to the amiloride-sensitive sodium channel (TC 1.A.6) family.</text>
</comment>
<comment type="caution">
    <text evidence="14">The sequence shown here is derived from an EMBL/GenBank/DDBJ whole genome shotgun (WGS) entry which is preliminary data.</text>
</comment>
<evidence type="ECO:0000256" key="8">
    <source>
        <dbReference type="ARBA" id="ARBA00023065"/>
    </source>
</evidence>
<dbReference type="Gene3D" id="1.10.287.770">
    <property type="entry name" value="YojJ-like"/>
    <property type="match status" value="1"/>
</dbReference>